<name>A0A1D1W0T0_RAMVA</name>
<evidence type="ECO:0000313" key="2">
    <source>
        <dbReference type="Proteomes" id="UP000186922"/>
    </source>
</evidence>
<comment type="caution">
    <text evidence="1">The sequence shown here is derived from an EMBL/GenBank/DDBJ whole genome shotgun (WGS) entry which is preliminary data.</text>
</comment>
<dbReference type="STRING" id="947166.A0A1D1W0T0"/>
<reference evidence="1 2" key="1">
    <citation type="journal article" date="2016" name="Nat. Commun.">
        <title>Extremotolerant tardigrade genome and improved radiotolerance of human cultured cells by tardigrade-unique protein.</title>
        <authorList>
            <person name="Hashimoto T."/>
            <person name="Horikawa D.D."/>
            <person name="Saito Y."/>
            <person name="Kuwahara H."/>
            <person name="Kozuka-Hata H."/>
            <person name="Shin-I T."/>
            <person name="Minakuchi Y."/>
            <person name="Ohishi K."/>
            <person name="Motoyama A."/>
            <person name="Aizu T."/>
            <person name="Enomoto A."/>
            <person name="Kondo K."/>
            <person name="Tanaka S."/>
            <person name="Hara Y."/>
            <person name="Koshikawa S."/>
            <person name="Sagara H."/>
            <person name="Miura T."/>
            <person name="Yokobori S."/>
            <person name="Miyagawa K."/>
            <person name="Suzuki Y."/>
            <person name="Kubo T."/>
            <person name="Oyama M."/>
            <person name="Kohara Y."/>
            <person name="Fujiyama A."/>
            <person name="Arakawa K."/>
            <person name="Katayama T."/>
            <person name="Toyoda A."/>
            <person name="Kunieda T."/>
        </authorList>
    </citation>
    <scope>NUCLEOTIDE SEQUENCE [LARGE SCALE GENOMIC DNA]</scope>
    <source>
        <strain evidence="1 2">YOKOZUNA-1</strain>
    </source>
</reference>
<dbReference type="Proteomes" id="UP000186922">
    <property type="component" value="Unassembled WGS sequence"/>
</dbReference>
<sequence>MNLVAAPNHVIRTIPITALNASNLGMPSSPIATPSEPSTLLPYEPVTTQRFISLEIPVKAFTPLIPERFANVLKDYPDSEFANYFVKGLINGFRLGYTGPAVTQITPNARTAREHPDVVRDYVAKEVIAKHTIGPFDVPPFPYYVFSSMDVRPKKLGGVRLTMDLSRPFKSQLTIISPKQDYTQFLFG</sequence>
<dbReference type="EMBL" id="BDGG01000011">
    <property type="protein sequence ID" value="GAV04499.1"/>
    <property type="molecule type" value="Genomic_DNA"/>
</dbReference>
<accession>A0A1D1W0T0</accession>
<protein>
    <submittedName>
        <fullName evidence="1">Uncharacterized protein</fullName>
    </submittedName>
</protein>
<keyword evidence="2" id="KW-1185">Reference proteome</keyword>
<proteinExistence type="predicted"/>
<evidence type="ECO:0000313" key="1">
    <source>
        <dbReference type="EMBL" id="GAV04499.1"/>
    </source>
</evidence>
<dbReference type="AlphaFoldDB" id="A0A1D1W0T0"/>
<gene>
    <name evidence="1" type="primary">RvY_14768-1</name>
    <name evidence="1" type="synonym">RvY_14768.1</name>
    <name evidence="1" type="ORF">RvY_14768</name>
</gene>
<organism evidence="1 2">
    <name type="scientific">Ramazzottius varieornatus</name>
    <name type="common">Water bear</name>
    <name type="synonym">Tardigrade</name>
    <dbReference type="NCBI Taxonomy" id="947166"/>
    <lineage>
        <taxon>Eukaryota</taxon>
        <taxon>Metazoa</taxon>
        <taxon>Ecdysozoa</taxon>
        <taxon>Tardigrada</taxon>
        <taxon>Eutardigrada</taxon>
        <taxon>Parachela</taxon>
        <taxon>Hypsibioidea</taxon>
        <taxon>Ramazzottiidae</taxon>
        <taxon>Ramazzottius</taxon>
    </lineage>
</organism>